<dbReference type="Proteomes" id="UP000428803">
    <property type="component" value="Chromosome"/>
</dbReference>
<sequence>MTIHPLLVDDLWLDMNDWEPFDRYIVCDEGNLGFLFVHSATGRSAYFNVQWEAARRVEEICSI</sequence>
<evidence type="ECO:0000313" key="1">
    <source>
        <dbReference type="EMBL" id="QGY81375.1"/>
    </source>
</evidence>
<evidence type="ECO:0000313" key="2">
    <source>
        <dbReference type="Proteomes" id="UP000428803"/>
    </source>
</evidence>
<dbReference type="AlphaFoldDB" id="A0A6I6L5V6"/>
<accession>A0A6I6L5V6</accession>
<protein>
    <submittedName>
        <fullName evidence="1">Uncharacterized protein</fullName>
    </submittedName>
</protein>
<gene>
    <name evidence="1" type="ORF">EUU25_12570</name>
</gene>
<name>A0A6I6L5V6_9SPHN</name>
<organism evidence="1 2">
    <name type="scientific">Sphingorhabdus lacus</name>
    <dbReference type="NCBI Taxonomy" id="392610"/>
    <lineage>
        <taxon>Bacteria</taxon>
        <taxon>Pseudomonadati</taxon>
        <taxon>Pseudomonadota</taxon>
        <taxon>Alphaproteobacteria</taxon>
        <taxon>Sphingomonadales</taxon>
        <taxon>Sphingomonadaceae</taxon>
        <taxon>Sphingorhabdus</taxon>
    </lineage>
</organism>
<reference evidence="2" key="1">
    <citation type="submission" date="2019-01" db="EMBL/GenBank/DDBJ databases">
        <title>Sphingorhabdus lacus sp.nov., isolated from an oligotrophic freshwater lake.</title>
        <authorList>
            <person name="Park M."/>
        </authorList>
    </citation>
    <scope>NUCLEOTIDE SEQUENCE [LARGE SCALE GENOMIC DNA]</scope>
    <source>
        <strain evidence="2">IMCC1753</strain>
    </source>
</reference>
<proteinExistence type="predicted"/>
<dbReference type="EMBL" id="CP035733">
    <property type="protein sequence ID" value="QGY81375.1"/>
    <property type="molecule type" value="Genomic_DNA"/>
</dbReference>
<dbReference type="KEGG" id="slaa:EUU25_12570"/>
<keyword evidence="2" id="KW-1185">Reference proteome</keyword>